<feature type="transmembrane region" description="Helical" evidence="1">
    <location>
        <begin position="52"/>
        <end position="74"/>
    </location>
</feature>
<feature type="transmembrane region" description="Helical" evidence="1">
    <location>
        <begin position="112"/>
        <end position="130"/>
    </location>
</feature>
<proteinExistence type="predicted"/>
<accession>A0ABN4YY71</accession>
<keyword evidence="1" id="KW-0812">Transmembrane</keyword>
<gene>
    <name evidence="2" type="ORF">SporoS204_09430</name>
</gene>
<evidence type="ECO:0000313" key="3">
    <source>
        <dbReference type="Proteomes" id="UP000192486"/>
    </source>
</evidence>
<dbReference type="EMBL" id="CP015108">
    <property type="protein sequence ID" value="ARF15731.1"/>
    <property type="molecule type" value="Genomic_DNA"/>
</dbReference>
<feature type="transmembrane region" description="Helical" evidence="1">
    <location>
        <begin position="86"/>
        <end position="106"/>
    </location>
</feature>
<keyword evidence="1" id="KW-0472">Membrane</keyword>
<feature type="transmembrane region" description="Helical" evidence="1">
    <location>
        <begin position="207"/>
        <end position="224"/>
    </location>
</feature>
<keyword evidence="1" id="KW-1133">Transmembrane helix</keyword>
<dbReference type="PANTHER" id="PTHR33802">
    <property type="entry name" value="SI:CH211-161H7.5-RELATED"/>
    <property type="match status" value="1"/>
</dbReference>
<feature type="transmembrane region" description="Helical" evidence="1">
    <location>
        <begin position="12"/>
        <end position="32"/>
    </location>
</feature>
<evidence type="ECO:0000256" key="1">
    <source>
        <dbReference type="SAM" id="Phobius"/>
    </source>
</evidence>
<keyword evidence="3" id="KW-1185">Reference proteome</keyword>
<organism evidence="2 3">
    <name type="scientific">Sporosarcina ureae</name>
    <dbReference type="NCBI Taxonomy" id="1571"/>
    <lineage>
        <taxon>Bacteria</taxon>
        <taxon>Bacillati</taxon>
        <taxon>Bacillota</taxon>
        <taxon>Bacilli</taxon>
        <taxon>Bacillales</taxon>
        <taxon>Caryophanaceae</taxon>
        <taxon>Sporosarcina</taxon>
    </lineage>
</organism>
<reference evidence="2 3" key="1">
    <citation type="submission" date="2016-04" db="EMBL/GenBank/DDBJ databases">
        <title>Comparative Genomics and Epigenetics of Sporosarcina ureae.</title>
        <authorList>
            <person name="Oliver A.S."/>
            <person name="Cooper K.K."/>
        </authorList>
    </citation>
    <scope>NUCLEOTIDE SEQUENCE [LARGE SCALE GENOMIC DNA]</scope>
    <source>
        <strain evidence="2 3">S204</strain>
    </source>
</reference>
<evidence type="ECO:0000313" key="2">
    <source>
        <dbReference type="EMBL" id="ARF15731.1"/>
    </source>
</evidence>
<sequence length="262" mass="29560">MKQKKTSILLRVAIVITYAIMITANALANIIPLNGQTTGELSDKYGNLFTPAGFTFSIWSVIYLLLLFHVIYQLGLFQEKKKNPQLLSQVGIWFCISSVLNASWIFLWHYEYLLLSVIVMLLMLLTLIKINTITFDASLTRREAFFIKLPFSIYFGWITIATIANITAFLVSIEWDGLGLSDVTWTIIILFVGAAIGILTTIRRQDIAYALVLIWAYYGIYSKHTSESGFNGEYPSIILSILICLGLITLTIVLVAVKKLRK</sequence>
<feature type="transmembrane region" description="Helical" evidence="1">
    <location>
        <begin position="183"/>
        <end position="200"/>
    </location>
</feature>
<dbReference type="RefSeq" id="WP_029054332.1">
    <property type="nucleotide sequence ID" value="NZ_CP015108.1"/>
</dbReference>
<dbReference type="Proteomes" id="UP000192486">
    <property type="component" value="Chromosome"/>
</dbReference>
<dbReference type="PANTHER" id="PTHR33802:SF1">
    <property type="entry name" value="XK-RELATED PROTEIN"/>
    <property type="match status" value="1"/>
</dbReference>
<protein>
    <submittedName>
        <fullName evidence="2">Lantibiotic ABC transporter permease</fullName>
    </submittedName>
</protein>
<name>A0ABN4YY71_SPOUR</name>
<feature type="transmembrane region" description="Helical" evidence="1">
    <location>
        <begin position="236"/>
        <end position="257"/>
    </location>
</feature>
<feature type="transmembrane region" description="Helical" evidence="1">
    <location>
        <begin position="151"/>
        <end position="171"/>
    </location>
</feature>